<evidence type="ECO:0000313" key="1">
    <source>
        <dbReference type="EMBL" id="MFC6868381.1"/>
    </source>
</evidence>
<accession>A0ABW2BZ54</accession>
<keyword evidence="2" id="KW-1185">Reference proteome</keyword>
<organism evidence="1 2">
    <name type="scientific">Haloechinothrix salitolerans</name>
    <dbReference type="NCBI Taxonomy" id="926830"/>
    <lineage>
        <taxon>Bacteria</taxon>
        <taxon>Bacillati</taxon>
        <taxon>Actinomycetota</taxon>
        <taxon>Actinomycetes</taxon>
        <taxon>Pseudonocardiales</taxon>
        <taxon>Pseudonocardiaceae</taxon>
        <taxon>Haloechinothrix</taxon>
    </lineage>
</organism>
<dbReference type="EMBL" id="JBHSXX010000001">
    <property type="protein sequence ID" value="MFC6868381.1"/>
    <property type="molecule type" value="Genomic_DNA"/>
</dbReference>
<protein>
    <submittedName>
        <fullName evidence="1">Uncharacterized protein</fullName>
    </submittedName>
</protein>
<comment type="caution">
    <text evidence="1">The sequence shown here is derived from an EMBL/GenBank/DDBJ whole genome shotgun (WGS) entry which is preliminary data.</text>
</comment>
<dbReference type="Proteomes" id="UP001596337">
    <property type="component" value="Unassembled WGS sequence"/>
</dbReference>
<name>A0ABW2BZ54_9PSEU</name>
<gene>
    <name evidence="1" type="ORF">ACFQGD_14650</name>
</gene>
<proteinExistence type="predicted"/>
<evidence type="ECO:0000313" key="2">
    <source>
        <dbReference type="Proteomes" id="UP001596337"/>
    </source>
</evidence>
<dbReference type="RefSeq" id="WP_345398525.1">
    <property type="nucleotide sequence ID" value="NZ_BAABLA010000028.1"/>
</dbReference>
<sequence length="100" mass="10955">MKSVRITDPVASEALAALGDDVVCAVQREEDMAAEIARIDALLEEADRDLACDERAESVRISRVATDQVRARRARRRADREVLRALPTRLSGVELPGEAA</sequence>
<reference evidence="2" key="1">
    <citation type="journal article" date="2019" name="Int. J. Syst. Evol. Microbiol.">
        <title>The Global Catalogue of Microorganisms (GCM) 10K type strain sequencing project: providing services to taxonomists for standard genome sequencing and annotation.</title>
        <authorList>
            <consortium name="The Broad Institute Genomics Platform"/>
            <consortium name="The Broad Institute Genome Sequencing Center for Infectious Disease"/>
            <person name="Wu L."/>
            <person name="Ma J."/>
        </authorList>
    </citation>
    <scope>NUCLEOTIDE SEQUENCE [LARGE SCALE GENOMIC DNA]</scope>
    <source>
        <strain evidence="2">KCTC 32255</strain>
    </source>
</reference>